<evidence type="ECO:0000256" key="1">
    <source>
        <dbReference type="SAM" id="MobiDB-lite"/>
    </source>
</evidence>
<dbReference type="AlphaFoldDB" id="C2KVF5"/>
<sequence>MRSNMGQEIERKWRDRKLPKDYKHFPCKLLEQAYLCQNPTLRIRKESSIFGGEEVDSISGEKEGSSISDKNEKAGISEGQKQEEYIFCYKGRGRLSREEYNLPLTKEAYETLIGKTEGRVIRKFRYTIPHGAYTVELDIFQGELEGLCYAEVEFSSEEEALSFQPLDWFSEELTGERGYSNAELSFAKELSNLKLKD</sequence>
<dbReference type="EMBL" id="ACKX01000050">
    <property type="protein sequence ID" value="EEJ52256.1"/>
    <property type="molecule type" value="Genomic_DNA"/>
</dbReference>
<dbReference type="SUPFAM" id="SSF55154">
    <property type="entry name" value="CYTH-like phosphatases"/>
    <property type="match status" value="1"/>
</dbReference>
<evidence type="ECO:0000313" key="4">
    <source>
        <dbReference type="Proteomes" id="UP000004121"/>
    </source>
</evidence>
<dbReference type="PIRSF" id="PIRSF016487">
    <property type="entry name" value="CYTH_UCP016487"/>
    <property type="match status" value="1"/>
</dbReference>
<dbReference type="eggNOG" id="COG2954">
    <property type="taxonomic scope" value="Bacteria"/>
</dbReference>
<dbReference type="HOGENOM" id="CLU_109545_0_0_9"/>
<name>C2KVF5_9FIRM</name>
<feature type="domain" description="CYTH" evidence="2">
    <location>
        <begin position="6"/>
        <end position="182"/>
    </location>
</feature>
<dbReference type="Proteomes" id="UP000004121">
    <property type="component" value="Unassembled WGS sequence"/>
</dbReference>
<dbReference type="InterPro" id="IPR023577">
    <property type="entry name" value="CYTH_domain"/>
</dbReference>
<dbReference type="STRING" id="585501.HMPREF6123_0474"/>
<proteinExistence type="predicted"/>
<dbReference type="Gene3D" id="2.40.320.10">
    <property type="entry name" value="Hypothetical Protein Pfu-838710-001"/>
    <property type="match status" value="1"/>
</dbReference>
<evidence type="ECO:0000259" key="2">
    <source>
        <dbReference type="SMART" id="SM01118"/>
    </source>
</evidence>
<accession>C2KVF5</accession>
<evidence type="ECO:0000313" key="3">
    <source>
        <dbReference type="EMBL" id="EEJ52256.1"/>
    </source>
</evidence>
<reference evidence="3 4" key="1">
    <citation type="submission" date="2009-04" db="EMBL/GenBank/DDBJ databases">
        <authorList>
            <person name="Qin X."/>
            <person name="Bachman B."/>
            <person name="Battles P."/>
            <person name="Bell A."/>
            <person name="Bess C."/>
            <person name="Bickham C."/>
            <person name="Chaboub L."/>
            <person name="Chen D."/>
            <person name="Coyle M."/>
            <person name="Deiros D.R."/>
            <person name="Dinh H."/>
            <person name="Forbes L."/>
            <person name="Fowler G."/>
            <person name="Francisco L."/>
            <person name="Fu Q."/>
            <person name="Gubbala S."/>
            <person name="Hale W."/>
            <person name="Han Y."/>
            <person name="Hemphill L."/>
            <person name="Highlander S.K."/>
            <person name="Hirani K."/>
            <person name="Hogues M."/>
            <person name="Jackson L."/>
            <person name="Jakkamsetti A."/>
            <person name="Javaid M."/>
            <person name="Jiang H."/>
            <person name="Korchina V."/>
            <person name="Kovar C."/>
            <person name="Lara F."/>
            <person name="Lee S."/>
            <person name="Mata R."/>
            <person name="Mathew T."/>
            <person name="Moen C."/>
            <person name="Morales K."/>
            <person name="Munidasa M."/>
            <person name="Nazareth L."/>
            <person name="Ngo R."/>
            <person name="Nguyen L."/>
            <person name="Okwuonu G."/>
            <person name="Ongeri F."/>
            <person name="Patil S."/>
            <person name="Petrosino J."/>
            <person name="Pham C."/>
            <person name="Pham P."/>
            <person name="Pu L.-L."/>
            <person name="Puazo M."/>
            <person name="Raj R."/>
            <person name="Reid J."/>
            <person name="Rouhana J."/>
            <person name="Saada N."/>
            <person name="Shang Y."/>
            <person name="Simmons D."/>
            <person name="Thornton R."/>
            <person name="Warren J."/>
            <person name="Weissenberger G."/>
            <person name="Zhang J."/>
            <person name="Zhang L."/>
            <person name="Zhou C."/>
            <person name="Zhu D."/>
            <person name="Muzny D."/>
            <person name="Worley K."/>
            <person name="Gibbs R."/>
        </authorList>
    </citation>
    <scope>NUCLEOTIDE SEQUENCE [LARGE SCALE GENOMIC DNA]</scope>
    <source>
        <strain evidence="3 4">F0268</strain>
    </source>
</reference>
<protein>
    <recommendedName>
        <fullName evidence="2">CYTH domain-containing protein</fullName>
    </recommendedName>
</protein>
<dbReference type="InParanoid" id="C2KVF5"/>
<feature type="compositionally biased region" description="Basic and acidic residues" evidence="1">
    <location>
        <begin position="59"/>
        <end position="76"/>
    </location>
</feature>
<dbReference type="PANTHER" id="PTHR40114:SF1">
    <property type="entry name" value="SLR0698 PROTEIN"/>
    <property type="match status" value="1"/>
</dbReference>
<dbReference type="InterPro" id="IPR012042">
    <property type="entry name" value="NeuTTM/CthTTM-like"/>
</dbReference>
<keyword evidence="4" id="KW-1185">Reference proteome</keyword>
<organism evidence="3 4">
    <name type="scientific">Oribacterium sinus F0268</name>
    <dbReference type="NCBI Taxonomy" id="585501"/>
    <lineage>
        <taxon>Bacteria</taxon>
        <taxon>Bacillati</taxon>
        <taxon>Bacillota</taxon>
        <taxon>Clostridia</taxon>
        <taxon>Lachnospirales</taxon>
        <taxon>Lachnospiraceae</taxon>
        <taxon>Oribacterium</taxon>
    </lineage>
</organism>
<dbReference type="InterPro" id="IPR033469">
    <property type="entry name" value="CYTH-like_dom_sf"/>
</dbReference>
<feature type="region of interest" description="Disordered" evidence="1">
    <location>
        <begin position="54"/>
        <end position="76"/>
    </location>
</feature>
<comment type="caution">
    <text evidence="3">The sequence shown here is derived from an EMBL/GenBank/DDBJ whole genome shotgun (WGS) entry which is preliminary data.</text>
</comment>
<dbReference type="SMART" id="SM01118">
    <property type="entry name" value="CYTH"/>
    <property type="match status" value="1"/>
</dbReference>
<dbReference type="PANTHER" id="PTHR40114">
    <property type="entry name" value="SLR0698 PROTEIN"/>
    <property type="match status" value="1"/>
</dbReference>
<gene>
    <name evidence="3" type="ORF">HMPREF6123_0474</name>
</gene>